<comment type="caution">
    <text evidence="2">The sequence shown here is derived from an EMBL/GenBank/DDBJ whole genome shotgun (WGS) entry which is preliminary data.</text>
</comment>
<name>A0A841PUG0_9BACL</name>
<evidence type="ECO:0000313" key="2">
    <source>
        <dbReference type="EMBL" id="MBB6450786.1"/>
    </source>
</evidence>
<sequence length="70" mass="7928">MIIYTIVVVLVLLSLLFLLLATLNIAAHVYFLKSGMPYKKILLHTFVQIAIILGIALILWSLGWFPTWEG</sequence>
<proteinExistence type="predicted"/>
<keyword evidence="1" id="KW-1133">Transmembrane helix</keyword>
<organism evidence="2 3">
    <name type="scientific">Geomicrobium halophilum</name>
    <dbReference type="NCBI Taxonomy" id="549000"/>
    <lineage>
        <taxon>Bacteria</taxon>
        <taxon>Bacillati</taxon>
        <taxon>Bacillota</taxon>
        <taxon>Bacilli</taxon>
        <taxon>Bacillales</taxon>
        <taxon>Geomicrobium</taxon>
    </lineage>
</organism>
<dbReference type="Proteomes" id="UP000568839">
    <property type="component" value="Unassembled WGS sequence"/>
</dbReference>
<keyword evidence="3" id="KW-1185">Reference proteome</keyword>
<gene>
    <name evidence="2" type="ORF">HNR44_002776</name>
</gene>
<keyword evidence="1" id="KW-0812">Transmembrane</keyword>
<feature type="transmembrane region" description="Helical" evidence="1">
    <location>
        <begin position="41"/>
        <end position="65"/>
    </location>
</feature>
<keyword evidence="1" id="KW-0472">Membrane</keyword>
<dbReference type="EMBL" id="JACHHJ010000004">
    <property type="protein sequence ID" value="MBB6450786.1"/>
    <property type="molecule type" value="Genomic_DNA"/>
</dbReference>
<dbReference type="AlphaFoldDB" id="A0A841PUG0"/>
<evidence type="ECO:0000313" key="3">
    <source>
        <dbReference type="Proteomes" id="UP000568839"/>
    </source>
</evidence>
<protein>
    <submittedName>
        <fullName evidence="2">Uncharacterized protein</fullName>
    </submittedName>
</protein>
<evidence type="ECO:0000256" key="1">
    <source>
        <dbReference type="SAM" id="Phobius"/>
    </source>
</evidence>
<feature type="transmembrane region" description="Helical" evidence="1">
    <location>
        <begin position="6"/>
        <end position="29"/>
    </location>
</feature>
<reference evidence="2 3" key="1">
    <citation type="submission" date="2020-08" db="EMBL/GenBank/DDBJ databases">
        <title>Genomic Encyclopedia of Type Strains, Phase IV (KMG-IV): sequencing the most valuable type-strain genomes for metagenomic binning, comparative biology and taxonomic classification.</title>
        <authorList>
            <person name="Goeker M."/>
        </authorList>
    </citation>
    <scope>NUCLEOTIDE SEQUENCE [LARGE SCALE GENOMIC DNA]</scope>
    <source>
        <strain evidence="2 3">DSM 21769</strain>
    </source>
</reference>
<accession>A0A841PUG0</accession>